<gene>
    <name evidence="2" type="ORF">GCM10012286_80540</name>
</gene>
<dbReference type="Proteomes" id="UP000656881">
    <property type="component" value="Unassembled WGS sequence"/>
</dbReference>
<evidence type="ECO:0008006" key="4">
    <source>
        <dbReference type="Google" id="ProtNLM"/>
    </source>
</evidence>
<keyword evidence="3" id="KW-1185">Reference proteome</keyword>
<protein>
    <recommendedName>
        <fullName evidence="4">Outer membrane lipoprotein-sorting protein</fullName>
    </recommendedName>
</protein>
<dbReference type="EMBL" id="BMNG01000027">
    <property type="protein sequence ID" value="GGO59285.1"/>
    <property type="molecule type" value="Genomic_DNA"/>
</dbReference>
<evidence type="ECO:0000313" key="2">
    <source>
        <dbReference type="EMBL" id="GGO59285.1"/>
    </source>
</evidence>
<dbReference type="RefSeq" id="WP_189177657.1">
    <property type="nucleotide sequence ID" value="NZ_BMNG01000027.1"/>
</dbReference>
<feature type="region of interest" description="Disordered" evidence="1">
    <location>
        <begin position="1"/>
        <end position="27"/>
    </location>
</feature>
<name>A0ABQ2MWA7_9ACTN</name>
<sequence>MAVSRDTPAQAKARREAMSRQLRHGEPTNRLHIIMSPDQEGVDGKSEGWVIRLDPESQKLVDRKIAITHDAKHTDTLLRADTPVAIRWAAFESVVQPVTITPVPGRQNIDGKSESYLFHRDAQGRLMYRTISIEHDPAHGDRIVVKDRPVVDWWPSLKAIGHLAEILSVPGRQGFDGKSESWVFHYTSEAQLLYRKISVGHDAAHADVLVTEDRPIDGWWKALNGIDYLVTIVPVPGRQGIDGKSEYYVFHRDTDGRLLYRKISITHDAAHTDILVTEDRPVADWWPSLNGVS</sequence>
<reference evidence="3" key="1">
    <citation type="journal article" date="2019" name="Int. J. Syst. Evol. Microbiol.">
        <title>The Global Catalogue of Microorganisms (GCM) 10K type strain sequencing project: providing services to taxonomists for standard genome sequencing and annotation.</title>
        <authorList>
            <consortium name="The Broad Institute Genomics Platform"/>
            <consortium name="The Broad Institute Genome Sequencing Center for Infectious Disease"/>
            <person name="Wu L."/>
            <person name="Ma J."/>
        </authorList>
    </citation>
    <scope>NUCLEOTIDE SEQUENCE [LARGE SCALE GENOMIC DNA]</scope>
    <source>
        <strain evidence="3">CGMCC 4.7349</strain>
    </source>
</reference>
<evidence type="ECO:0000256" key="1">
    <source>
        <dbReference type="SAM" id="MobiDB-lite"/>
    </source>
</evidence>
<feature type="compositionally biased region" description="Basic and acidic residues" evidence="1">
    <location>
        <begin position="13"/>
        <end position="27"/>
    </location>
</feature>
<comment type="caution">
    <text evidence="2">The sequence shown here is derived from an EMBL/GenBank/DDBJ whole genome shotgun (WGS) entry which is preliminary data.</text>
</comment>
<proteinExistence type="predicted"/>
<evidence type="ECO:0000313" key="3">
    <source>
        <dbReference type="Proteomes" id="UP000656881"/>
    </source>
</evidence>
<dbReference type="InterPro" id="IPR036375">
    <property type="entry name" value="Hemopexin-like_dom_sf"/>
</dbReference>
<dbReference type="Gene3D" id="2.110.10.10">
    <property type="entry name" value="Hemopexin-like domain"/>
    <property type="match status" value="1"/>
</dbReference>
<accession>A0ABQ2MWA7</accession>
<organism evidence="2 3">
    <name type="scientific">Streptomyces lasiicapitis</name>
    <dbReference type="NCBI Taxonomy" id="1923961"/>
    <lineage>
        <taxon>Bacteria</taxon>
        <taxon>Bacillati</taxon>
        <taxon>Actinomycetota</taxon>
        <taxon>Actinomycetes</taxon>
        <taxon>Kitasatosporales</taxon>
        <taxon>Streptomycetaceae</taxon>
        <taxon>Streptomyces</taxon>
    </lineage>
</organism>